<keyword evidence="1" id="KW-1003">Cell membrane</keyword>
<dbReference type="KEGG" id="otm:OSB_19140"/>
<keyword evidence="1" id="KW-0997">Cell inner membrane</keyword>
<dbReference type="EMBL" id="CP012160">
    <property type="protein sequence ID" value="AKS46454.1"/>
    <property type="molecule type" value="Genomic_DNA"/>
</dbReference>
<dbReference type="PANTHER" id="PTHR43849:SF2">
    <property type="entry name" value="BLL3936 PROTEIN"/>
    <property type="match status" value="1"/>
</dbReference>
<gene>
    <name evidence="2" type="ORF">OSB_19140</name>
</gene>
<keyword evidence="1" id="KW-0472">Membrane</keyword>
<dbReference type="RefSeq" id="WP_049834754.1">
    <property type="nucleotide sequence ID" value="NZ_CP012160.1"/>
</dbReference>
<comment type="function">
    <text evidence="1">Part of the tripartite ATP-independent periplasmic (TRAP) transport system.</text>
</comment>
<dbReference type="InterPro" id="IPR010656">
    <property type="entry name" value="DctM"/>
</dbReference>
<organism evidence="2 3">
    <name type="scientific">Octadecabacter temperatus</name>
    <dbReference type="NCBI Taxonomy" id="1458307"/>
    <lineage>
        <taxon>Bacteria</taxon>
        <taxon>Pseudomonadati</taxon>
        <taxon>Pseudomonadota</taxon>
        <taxon>Alphaproteobacteria</taxon>
        <taxon>Rhodobacterales</taxon>
        <taxon>Roseobacteraceae</taxon>
        <taxon>Octadecabacter</taxon>
    </lineage>
</organism>
<dbReference type="NCBIfam" id="TIGR02123">
    <property type="entry name" value="TRAP_fused"/>
    <property type="match status" value="1"/>
</dbReference>
<comment type="subcellular location">
    <subcellularLocation>
        <location evidence="1">Cell inner membrane</location>
        <topology evidence="1">Multi-pass membrane protein</topology>
    </subcellularLocation>
</comment>
<sequence length="789" mass="84937">MSDNAPTPPKASAFLYPLSVVIVLLGLMNAVPSIPGLDASIRSVTGLDWLTIRLFPTEWFYPIFFSLMMICVALRHSIGRAWYDQGPLWRNIGRALDWALVIAALTISLTYLVEIESICLVDQITGERQRLIGQALEIERELATLYGLPEPKTVDDPKCIGNTGGWLVLIIGVAVAIFLAYNVKVWGFPLVAVAMLVSLYTLATILVWYFHGPDDINKYLVTILGGEPRSLADGRATMHDILVNNASGILGRFLDIMLNTVFPYLVLGCLFGASAGGHSMIKLAFRWTRKLRAGPAHAAIVSSALFGTISGGPIVNVLSTGVLTIPMMIKRGFSKVFAGGVEAAASSGGSIMPPVMGVAAFILASLTVVPYSEVIVAAILPAFAFFLCLFLSAVFQARKQNIQAIGDLTDDMLLDRQDFLNLLMIFGPILLILALLVTSKETVGCGFAGGLFGAERVFVDGQCEVVSLSWYQQLVWNSAGDAGSAGWWAVILLLGLLFVDPKVRQKPRKILDALSDAGRLISTLYLMFLAVSVIDFCLQFTGLPTYISLDVLGWLRSMELGQGGSVWFQLIALLVTMLIAILLGMGMPAVPAYINVALLMGPVLAGLGISTFTAHMFIFYFAVASAITPPVAVAAFAAASITKAEPMATGFSAVKSGVVMFAIPFVFALHPEILLIEAAFIDPTGTQGSEVQYLQGYDGKVYFLPLMYLLLKVVLALFLLASALARFDTEKLKRGNIVLRLVLAGALISTAQWISLVALIVAIGLLAVTYLKKPNPTHADERDLLNEAG</sequence>
<accession>A0A0K0Y660</accession>
<evidence type="ECO:0000313" key="2">
    <source>
        <dbReference type="EMBL" id="AKS46454.1"/>
    </source>
</evidence>
<dbReference type="GO" id="GO:0022857">
    <property type="term" value="F:transmembrane transporter activity"/>
    <property type="evidence" value="ECO:0007669"/>
    <property type="project" value="UniProtKB-UniRule"/>
</dbReference>
<dbReference type="InterPro" id="IPR011853">
    <property type="entry name" value="TRAP_DctM-Dct_fused"/>
</dbReference>
<evidence type="ECO:0000256" key="1">
    <source>
        <dbReference type="RuleBase" id="RU369079"/>
    </source>
</evidence>
<dbReference type="GO" id="GO:0005886">
    <property type="term" value="C:plasma membrane"/>
    <property type="evidence" value="ECO:0007669"/>
    <property type="project" value="UniProtKB-SubCell"/>
</dbReference>
<dbReference type="AlphaFoldDB" id="A0A0K0Y660"/>
<keyword evidence="3" id="KW-1185">Reference proteome</keyword>
<reference evidence="2 3" key="1">
    <citation type="journal article" date="2015" name="Genome Announc.">
        <title>Closed Genome Sequence of Octadecabacter temperatus SB1, the First Mesophilic Species of the Genus Octadecabacter.</title>
        <authorList>
            <person name="Voget S."/>
            <person name="Billerbeck S."/>
            <person name="Simon M."/>
            <person name="Daniel R."/>
        </authorList>
    </citation>
    <scope>NUCLEOTIDE SEQUENCE [LARGE SCALE GENOMIC DNA]</scope>
    <source>
        <strain evidence="2 3">SB1</strain>
    </source>
</reference>
<dbReference type="Pfam" id="PF06808">
    <property type="entry name" value="DctM"/>
    <property type="match status" value="2"/>
</dbReference>
<dbReference type="STRING" id="1458307.OSB_19140"/>
<name>A0A0K0Y660_9RHOB</name>
<protein>
    <submittedName>
        <fullName evidence="2">DctM-like transporter</fullName>
    </submittedName>
</protein>
<dbReference type="PATRIC" id="fig|1458307.3.peg.1928"/>
<proteinExistence type="predicted"/>
<keyword evidence="1" id="KW-0813">Transport</keyword>
<dbReference type="OrthoDB" id="9759894at2"/>
<dbReference type="PANTHER" id="PTHR43849">
    <property type="entry name" value="BLL3936 PROTEIN"/>
    <property type="match status" value="1"/>
</dbReference>
<evidence type="ECO:0000313" key="3">
    <source>
        <dbReference type="Proteomes" id="UP000067444"/>
    </source>
</evidence>
<dbReference type="Proteomes" id="UP000067444">
    <property type="component" value="Chromosome"/>
</dbReference>